<sequence length="276" mass="29452">MRGMFVTGAPSEDDRARTPLRVHSAAGRTFDELTGQTLNPTMRGYVNDLAAPYGLAVREDLIDQGAGRSYGEMCVPLLDELVPEDRPADLLVLATAIPDVRYGRSTATYLSWHCAGAPLGFTVCDQGLLAAFTALHLVEAYAHTGACGRAVLLVAEQPTVYHELPVPTPLPDRAAAVGVVLEPNGTRSVRRHMKIAEHDVGAVLSRFSGTVLAGAGLAGSAPASSLVCQENQPLTGIWLELARRLPEWRGSGEQVVLAEYDPALGHLFTATLRFDA</sequence>
<accession>A0A7W7QEN1</accession>
<gene>
    <name evidence="1" type="ORF">FHR82_008498</name>
</gene>
<keyword evidence="2" id="KW-1185">Reference proteome</keyword>
<dbReference type="Proteomes" id="UP000520767">
    <property type="component" value="Unassembled WGS sequence"/>
</dbReference>
<proteinExistence type="predicted"/>
<dbReference type="AlphaFoldDB" id="A0A7W7QEN1"/>
<dbReference type="RefSeq" id="WP_184816233.1">
    <property type="nucleotide sequence ID" value="NZ_JACHJQ010000012.1"/>
</dbReference>
<organism evidence="1 2">
    <name type="scientific">Actinophytocola algeriensis</name>
    <dbReference type="NCBI Taxonomy" id="1768010"/>
    <lineage>
        <taxon>Bacteria</taxon>
        <taxon>Bacillati</taxon>
        <taxon>Actinomycetota</taxon>
        <taxon>Actinomycetes</taxon>
        <taxon>Pseudonocardiales</taxon>
        <taxon>Pseudonocardiaceae</taxon>
    </lineage>
</organism>
<evidence type="ECO:0000313" key="1">
    <source>
        <dbReference type="EMBL" id="MBB4912227.1"/>
    </source>
</evidence>
<protein>
    <submittedName>
        <fullName evidence="1">Uncharacterized protein</fullName>
    </submittedName>
</protein>
<name>A0A7W7QEN1_9PSEU</name>
<evidence type="ECO:0000313" key="2">
    <source>
        <dbReference type="Proteomes" id="UP000520767"/>
    </source>
</evidence>
<reference evidence="1 2" key="1">
    <citation type="submission" date="2020-08" db="EMBL/GenBank/DDBJ databases">
        <title>Genomic Encyclopedia of Type Strains, Phase III (KMG-III): the genomes of soil and plant-associated and newly described type strains.</title>
        <authorList>
            <person name="Whitman W."/>
        </authorList>
    </citation>
    <scope>NUCLEOTIDE SEQUENCE [LARGE SCALE GENOMIC DNA]</scope>
    <source>
        <strain evidence="1 2">CECT 8960</strain>
    </source>
</reference>
<comment type="caution">
    <text evidence="1">The sequence shown here is derived from an EMBL/GenBank/DDBJ whole genome shotgun (WGS) entry which is preliminary data.</text>
</comment>
<dbReference type="EMBL" id="JACHJQ010000012">
    <property type="protein sequence ID" value="MBB4912227.1"/>
    <property type="molecule type" value="Genomic_DNA"/>
</dbReference>